<keyword evidence="1" id="KW-0732">Signal</keyword>
<dbReference type="Pfam" id="PF07978">
    <property type="entry name" value="NIPSNAP"/>
    <property type="match status" value="1"/>
</dbReference>
<evidence type="ECO:0000313" key="3">
    <source>
        <dbReference type="EMBL" id="SMC41670.1"/>
    </source>
</evidence>
<feature type="domain" description="NIPSNAP" evidence="2">
    <location>
        <begin position="34"/>
        <end position="135"/>
    </location>
</feature>
<gene>
    <name evidence="3" type="ORF">SAMN06296008_10447</name>
</gene>
<reference evidence="3 4" key="1">
    <citation type="submission" date="2017-04" db="EMBL/GenBank/DDBJ databases">
        <authorList>
            <person name="Afonso C.L."/>
            <person name="Miller P.J."/>
            <person name="Scott M.A."/>
            <person name="Spackman E."/>
            <person name="Goraichik I."/>
            <person name="Dimitrov K.M."/>
            <person name="Suarez D.L."/>
            <person name="Swayne D.E."/>
        </authorList>
    </citation>
    <scope>NUCLEOTIDE SEQUENCE [LARGE SCALE GENOMIC DNA]</scope>
    <source>
        <strain evidence="3 4">VK13</strain>
    </source>
</reference>
<dbReference type="Gene3D" id="3.30.70.100">
    <property type="match status" value="1"/>
</dbReference>
<dbReference type="RefSeq" id="WP_084283024.1">
    <property type="nucleotide sequence ID" value="NZ_FWXJ01000004.1"/>
</dbReference>
<dbReference type="SUPFAM" id="SSF54909">
    <property type="entry name" value="Dimeric alpha+beta barrel"/>
    <property type="match status" value="1"/>
</dbReference>
<sequence length="137" mass="15694">MKSLLKVLLSISLCISALTSTSVFAQTSNQQRVFELRTYTSHENRLGDVVARFKNHTTRFFERHGITNIGYWIPTDQPNTLIYIVSHASREQAKKNWEAFQKDPEWMAAREASMANGPIVVKTQSVFMEPTEFSPIK</sequence>
<dbReference type="EMBL" id="FWXJ01000004">
    <property type="protein sequence ID" value="SMC41670.1"/>
    <property type="molecule type" value="Genomic_DNA"/>
</dbReference>
<dbReference type="OrthoDB" id="9809695at2"/>
<accession>A0A1W1YZQ3</accession>
<organism evidence="3 4">
    <name type="scientific">Polynucleobacter kasalickyi</name>
    <dbReference type="NCBI Taxonomy" id="1938817"/>
    <lineage>
        <taxon>Bacteria</taxon>
        <taxon>Pseudomonadati</taxon>
        <taxon>Pseudomonadota</taxon>
        <taxon>Betaproteobacteria</taxon>
        <taxon>Burkholderiales</taxon>
        <taxon>Burkholderiaceae</taxon>
        <taxon>Polynucleobacter</taxon>
    </lineage>
</organism>
<dbReference type="AlphaFoldDB" id="A0A1W1YZQ3"/>
<dbReference type="STRING" id="1938817.SAMN06296008_10447"/>
<evidence type="ECO:0000259" key="2">
    <source>
        <dbReference type="Pfam" id="PF07978"/>
    </source>
</evidence>
<feature type="chain" id="PRO_5013048767" evidence="1">
    <location>
        <begin position="26"/>
        <end position="137"/>
    </location>
</feature>
<keyword evidence="4" id="KW-1185">Reference proteome</keyword>
<protein>
    <submittedName>
        <fullName evidence="3">NIPSNAP protein</fullName>
    </submittedName>
</protein>
<evidence type="ECO:0000256" key="1">
    <source>
        <dbReference type="SAM" id="SignalP"/>
    </source>
</evidence>
<name>A0A1W1YZQ3_9BURK</name>
<dbReference type="Proteomes" id="UP000192708">
    <property type="component" value="Unassembled WGS sequence"/>
</dbReference>
<dbReference type="InterPro" id="IPR012577">
    <property type="entry name" value="NIPSNAP"/>
</dbReference>
<proteinExistence type="predicted"/>
<dbReference type="InterPro" id="IPR011008">
    <property type="entry name" value="Dimeric_a/b-barrel"/>
</dbReference>
<feature type="signal peptide" evidence="1">
    <location>
        <begin position="1"/>
        <end position="25"/>
    </location>
</feature>
<evidence type="ECO:0000313" key="4">
    <source>
        <dbReference type="Proteomes" id="UP000192708"/>
    </source>
</evidence>